<feature type="transmembrane region" description="Helical" evidence="6">
    <location>
        <begin position="55"/>
        <end position="75"/>
    </location>
</feature>
<feature type="transmembrane region" description="Helical" evidence="6">
    <location>
        <begin position="281"/>
        <end position="299"/>
    </location>
</feature>
<dbReference type="SUPFAM" id="SSF103473">
    <property type="entry name" value="MFS general substrate transporter"/>
    <property type="match status" value="1"/>
</dbReference>
<evidence type="ECO:0000256" key="3">
    <source>
        <dbReference type="ARBA" id="ARBA00022692"/>
    </source>
</evidence>
<evidence type="ECO:0000256" key="5">
    <source>
        <dbReference type="ARBA" id="ARBA00023136"/>
    </source>
</evidence>
<dbReference type="HOGENOM" id="CLU_001265_61_1_4"/>
<keyword evidence="2" id="KW-1003">Cell membrane</keyword>
<feature type="transmembrane region" description="Helical" evidence="6">
    <location>
        <begin position="369"/>
        <end position="388"/>
    </location>
</feature>
<dbReference type="GO" id="GO:0022857">
    <property type="term" value="F:transmembrane transporter activity"/>
    <property type="evidence" value="ECO:0007669"/>
    <property type="project" value="InterPro"/>
</dbReference>
<dbReference type="InterPro" id="IPR050189">
    <property type="entry name" value="MFS_Efflux_Transporters"/>
</dbReference>
<keyword evidence="5 6" id="KW-0472">Membrane</keyword>
<feature type="transmembrane region" description="Helical" evidence="6">
    <location>
        <begin position="87"/>
        <end position="104"/>
    </location>
</feature>
<keyword evidence="4 6" id="KW-1133">Transmembrane helix</keyword>
<feature type="transmembrane region" description="Helical" evidence="6">
    <location>
        <begin position="110"/>
        <end position="133"/>
    </location>
</feature>
<dbReference type="PANTHER" id="PTHR43124:SF3">
    <property type="entry name" value="CHLORAMPHENICOL EFFLUX PUMP RV0191"/>
    <property type="match status" value="1"/>
</dbReference>
<reference evidence="9" key="1">
    <citation type="submission" date="2006-12" db="EMBL/GenBank/DDBJ databases">
        <title>Complete sequence of chromosome 1 of Verminephrobacter eiseniae EF01-2.</title>
        <authorList>
            <person name="Copeland A."/>
            <person name="Lucas S."/>
            <person name="Lapidus A."/>
            <person name="Barry K."/>
            <person name="Detter J.C."/>
            <person name="Glavina del Rio T."/>
            <person name="Dalin E."/>
            <person name="Tice H."/>
            <person name="Pitluck S."/>
            <person name="Chertkov O."/>
            <person name="Brettin T."/>
            <person name="Bruce D."/>
            <person name="Han C."/>
            <person name="Tapia R."/>
            <person name="Gilna P."/>
            <person name="Schmutz J."/>
            <person name="Larimer F."/>
            <person name="Land M."/>
            <person name="Hauser L."/>
            <person name="Kyrpides N."/>
            <person name="Kim E."/>
            <person name="Stahl D."/>
            <person name="Richardson P."/>
        </authorList>
    </citation>
    <scope>NUCLEOTIDE SEQUENCE [LARGE SCALE GENOMIC DNA]</scope>
    <source>
        <strain evidence="9">EF01-2</strain>
    </source>
</reference>
<organism evidence="8 9">
    <name type="scientific">Verminephrobacter eiseniae (strain EF01-2)</name>
    <dbReference type="NCBI Taxonomy" id="391735"/>
    <lineage>
        <taxon>Bacteria</taxon>
        <taxon>Pseudomonadati</taxon>
        <taxon>Pseudomonadota</taxon>
        <taxon>Betaproteobacteria</taxon>
        <taxon>Burkholderiales</taxon>
        <taxon>Comamonadaceae</taxon>
        <taxon>Verminephrobacter</taxon>
    </lineage>
</organism>
<dbReference type="Proteomes" id="UP000000374">
    <property type="component" value="Chromosome"/>
</dbReference>
<evidence type="ECO:0000256" key="1">
    <source>
        <dbReference type="ARBA" id="ARBA00004651"/>
    </source>
</evidence>
<dbReference type="AlphaFoldDB" id="A1WR91"/>
<sequence>MRETCTAAAPSAAADRLPMGGLLALAMTGFIAVLTENMPAGLLPEISRGMGVSEALAGQLVTLYALGAVVAAIPLMVATRGWSRRSLLLLAIGGFFVFNTVTALSDHYVLTLAARFVAGIAAGLAWGLLASYARRMVKHSLQGRALAVAMVGPPLALCLGVPLGTWLGTVMQWRFIFGIISGLALLLMVWVVAVVPNYPGQSAQQRQSVRAIFVTPGLRPILFTILAWVLAHNVLYTYIAPFLASVAMGDRVDIVLLVFGISAMLGIWLIGMFIDRYLRALVLLSMAAFVASGIALGTSDASAPLVFVAVAMWGMTLGGASTLLQTAVGDVAGDGADVAQSMLVTVWNLAVAGGGFVGGVLLESAGPRALPWVLAALAFVGFFAVLQARARSFRPGRRAVQMALADGTHPFDSGNLK</sequence>
<name>A1WR91_VEREI</name>
<evidence type="ECO:0000256" key="4">
    <source>
        <dbReference type="ARBA" id="ARBA00022989"/>
    </source>
</evidence>
<dbReference type="eggNOG" id="COG2814">
    <property type="taxonomic scope" value="Bacteria"/>
</dbReference>
<dbReference type="PANTHER" id="PTHR43124">
    <property type="entry name" value="PURINE EFFLUX PUMP PBUE"/>
    <property type="match status" value="1"/>
</dbReference>
<feature type="transmembrane region" description="Helical" evidence="6">
    <location>
        <begin position="305"/>
        <end position="324"/>
    </location>
</feature>
<evidence type="ECO:0000313" key="8">
    <source>
        <dbReference type="EMBL" id="ABM60148.1"/>
    </source>
</evidence>
<feature type="domain" description="Major facilitator superfamily (MFS) profile" evidence="7">
    <location>
        <begin position="21"/>
        <end position="393"/>
    </location>
</feature>
<dbReference type="CDD" id="cd17324">
    <property type="entry name" value="MFS_NepI_like"/>
    <property type="match status" value="1"/>
</dbReference>
<feature type="transmembrane region" description="Helical" evidence="6">
    <location>
        <begin position="217"/>
        <end position="239"/>
    </location>
</feature>
<evidence type="ECO:0000313" key="9">
    <source>
        <dbReference type="Proteomes" id="UP000000374"/>
    </source>
</evidence>
<dbReference type="PROSITE" id="PS50850">
    <property type="entry name" value="MFS"/>
    <property type="match status" value="1"/>
</dbReference>
<comment type="subcellular location">
    <subcellularLocation>
        <location evidence="1">Cell membrane</location>
        <topology evidence="1">Multi-pass membrane protein</topology>
    </subcellularLocation>
</comment>
<dbReference type="InterPro" id="IPR020846">
    <property type="entry name" value="MFS_dom"/>
</dbReference>
<dbReference type="InterPro" id="IPR036259">
    <property type="entry name" value="MFS_trans_sf"/>
</dbReference>
<feature type="transmembrane region" description="Helical" evidence="6">
    <location>
        <begin position="254"/>
        <end position="274"/>
    </location>
</feature>
<dbReference type="GO" id="GO:0005886">
    <property type="term" value="C:plasma membrane"/>
    <property type="evidence" value="ECO:0007669"/>
    <property type="project" value="UniProtKB-SubCell"/>
</dbReference>
<dbReference type="EMBL" id="CP000542">
    <property type="protein sequence ID" value="ABM60148.1"/>
    <property type="molecule type" value="Genomic_DNA"/>
</dbReference>
<evidence type="ECO:0000259" key="7">
    <source>
        <dbReference type="PROSITE" id="PS50850"/>
    </source>
</evidence>
<accession>A1WR91</accession>
<feature type="transmembrane region" description="Helical" evidence="6">
    <location>
        <begin position="17"/>
        <end position="35"/>
    </location>
</feature>
<dbReference type="InterPro" id="IPR011701">
    <property type="entry name" value="MFS"/>
</dbReference>
<protein>
    <submittedName>
        <fullName evidence="8">Major facilitator superfamily MFS_1</fullName>
    </submittedName>
</protein>
<keyword evidence="9" id="KW-1185">Reference proteome</keyword>
<dbReference type="RefSeq" id="WP_011812133.1">
    <property type="nucleotide sequence ID" value="NC_008786.1"/>
</dbReference>
<feature type="transmembrane region" description="Helical" evidence="6">
    <location>
        <begin position="336"/>
        <end position="357"/>
    </location>
</feature>
<dbReference type="KEGG" id="vei:Veis_4445"/>
<gene>
    <name evidence="8" type="ordered locus">Veis_4445</name>
</gene>
<dbReference type="GeneID" id="76462752"/>
<proteinExistence type="predicted"/>
<feature type="transmembrane region" description="Helical" evidence="6">
    <location>
        <begin position="145"/>
        <end position="167"/>
    </location>
</feature>
<dbReference type="Gene3D" id="1.20.1250.20">
    <property type="entry name" value="MFS general substrate transporter like domains"/>
    <property type="match status" value="1"/>
</dbReference>
<dbReference type="OrthoDB" id="9812189at2"/>
<evidence type="ECO:0000256" key="6">
    <source>
        <dbReference type="SAM" id="Phobius"/>
    </source>
</evidence>
<dbReference type="Pfam" id="PF07690">
    <property type="entry name" value="MFS_1"/>
    <property type="match status" value="1"/>
</dbReference>
<evidence type="ECO:0000256" key="2">
    <source>
        <dbReference type="ARBA" id="ARBA00022475"/>
    </source>
</evidence>
<feature type="transmembrane region" description="Helical" evidence="6">
    <location>
        <begin position="173"/>
        <end position="196"/>
    </location>
</feature>
<dbReference type="STRING" id="391735.Veis_4445"/>
<keyword evidence="3 6" id="KW-0812">Transmembrane</keyword>